<organism evidence="1 2">
    <name type="scientific">Camellia lanceoleosa</name>
    <dbReference type="NCBI Taxonomy" id="1840588"/>
    <lineage>
        <taxon>Eukaryota</taxon>
        <taxon>Viridiplantae</taxon>
        <taxon>Streptophyta</taxon>
        <taxon>Embryophyta</taxon>
        <taxon>Tracheophyta</taxon>
        <taxon>Spermatophyta</taxon>
        <taxon>Magnoliopsida</taxon>
        <taxon>eudicotyledons</taxon>
        <taxon>Gunneridae</taxon>
        <taxon>Pentapetalae</taxon>
        <taxon>asterids</taxon>
        <taxon>Ericales</taxon>
        <taxon>Theaceae</taxon>
        <taxon>Camellia</taxon>
    </lineage>
</organism>
<evidence type="ECO:0000313" key="2">
    <source>
        <dbReference type="Proteomes" id="UP001060215"/>
    </source>
</evidence>
<proteinExistence type="predicted"/>
<comment type="caution">
    <text evidence="1">The sequence shown here is derived from an EMBL/GenBank/DDBJ whole genome shotgun (WGS) entry which is preliminary data.</text>
</comment>
<sequence length="218" mass="24742">MGCIEGEDRDRRIHTLRKRSMEGVADNVEGEDRFRKKRSISERVDRFKWESVFGDRFVEEAYGFQGEAWRSEDYYNGIVGILGKISNVQHLELSNGIPKVGELCLWSGEPKSVPKCLSLCMEAIEFSGFAGCKEEMKLIGGFNLKSIVHVIYNSVNGMALMMDQSSKLRDSKEKDRISNLPDHILSHILRFMPTKYAAPTTYYLPDGNSFGLKSTLLT</sequence>
<gene>
    <name evidence="1" type="ORF">LOK49_LG06G01794</name>
</gene>
<reference evidence="1 2" key="1">
    <citation type="journal article" date="2022" name="Plant J.">
        <title>Chromosome-level genome of Camellia lanceoleosa provides a valuable resource for understanding genome evolution and self-incompatibility.</title>
        <authorList>
            <person name="Gong W."/>
            <person name="Xiao S."/>
            <person name="Wang L."/>
            <person name="Liao Z."/>
            <person name="Chang Y."/>
            <person name="Mo W."/>
            <person name="Hu G."/>
            <person name="Li W."/>
            <person name="Zhao G."/>
            <person name="Zhu H."/>
            <person name="Hu X."/>
            <person name="Ji K."/>
            <person name="Xiang X."/>
            <person name="Song Q."/>
            <person name="Yuan D."/>
            <person name="Jin S."/>
            <person name="Zhang L."/>
        </authorList>
    </citation>
    <scope>NUCLEOTIDE SEQUENCE [LARGE SCALE GENOMIC DNA]</scope>
    <source>
        <strain evidence="1">SQ_2022a</strain>
    </source>
</reference>
<evidence type="ECO:0000313" key="1">
    <source>
        <dbReference type="EMBL" id="KAI8009390.1"/>
    </source>
</evidence>
<name>A0ACC0HAD8_9ERIC</name>
<protein>
    <submittedName>
        <fullName evidence="1">Uncharacterized protein</fullName>
    </submittedName>
</protein>
<accession>A0ACC0HAD8</accession>
<keyword evidence="2" id="KW-1185">Reference proteome</keyword>
<dbReference type="EMBL" id="CM045762">
    <property type="protein sequence ID" value="KAI8009390.1"/>
    <property type="molecule type" value="Genomic_DNA"/>
</dbReference>
<dbReference type="Proteomes" id="UP001060215">
    <property type="component" value="Chromosome 5"/>
</dbReference>